<accession>A0A430J6N1</accession>
<evidence type="ECO:0000313" key="13">
    <source>
        <dbReference type="EMBL" id="RTE04408.1"/>
    </source>
</evidence>
<comment type="subcellular location">
    <subcellularLocation>
        <location evidence="1">Cell membrane</location>
    </subcellularLocation>
</comment>
<evidence type="ECO:0000256" key="10">
    <source>
        <dbReference type="ARBA" id="ARBA00040345"/>
    </source>
</evidence>
<protein>
    <recommendedName>
        <fullName evidence="10">4,4'-diaponeurosporenoate glycosyltransferase</fullName>
    </recommendedName>
</protein>
<dbReference type="InterPro" id="IPR001173">
    <property type="entry name" value="Glyco_trans_2-like"/>
</dbReference>
<organism evidence="13 14">
    <name type="scientific">Paenibacillus whitsoniae</name>
    <dbReference type="NCBI Taxonomy" id="2496558"/>
    <lineage>
        <taxon>Bacteria</taxon>
        <taxon>Bacillati</taxon>
        <taxon>Bacillota</taxon>
        <taxon>Bacilli</taxon>
        <taxon>Bacillales</taxon>
        <taxon>Paenibacillaceae</taxon>
        <taxon>Paenibacillus</taxon>
    </lineage>
</organism>
<comment type="pathway">
    <text evidence="8">Carotenoid biosynthesis; staphyloxanthin biosynthesis; staphyloxanthin from farnesyl diphosphate: step 4/5.</text>
</comment>
<evidence type="ECO:0000256" key="9">
    <source>
        <dbReference type="ARBA" id="ARBA00038120"/>
    </source>
</evidence>
<feature type="transmembrane region" description="Helical" evidence="11">
    <location>
        <begin position="287"/>
        <end position="310"/>
    </location>
</feature>
<keyword evidence="14" id="KW-1185">Reference proteome</keyword>
<keyword evidence="6 11" id="KW-0472">Membrane</keyword>
<evidence type="ECO:0000256" key="2">
    <source>
        <dbReference type="ARBA" id="ARBA00022475"/>
    </source>
</evidence>
<keyword evidence="5" id="KW-0125">Carotenoid biosynthesis</keyword>
<evidence type="ECO:0000256" key="4">
    <source>
        <dbReference type="ARBA" id="ARBA00022679"/>
    </source>
</evidence>
<name>A0A430J6N1_9BACL</name>
<dbReference type="PANTHER" id="PTHR43646">
    <property type="entry name" value="GLYCOSYLTRANSFERASE"/>
    <property type="match status" value="1"/>
</dbReference>
<dbReference type="Pfam" id="PF00535">
    <property type="entry name" value="Glycos_transf_2"/>
    <property type="match status" value="1"/>
</dbReference>
<sequence>MSILSLTALVGLLYWLYVTREVFQSKHLFGTLPKAERLPDKPPLVSVIIAAKEEEGSIQDTVRYLLSQNYPRLEIIAVNDRSMDRTGVKLDELRKWSEGTSGIATPLRIIHITQLPQGWLGKNHALYQGYLQARGQYLLFTDADITFAPDTIADSIAYMQKEDVQHLTLTPTMTARGPLLRGFVHFFLFAFALFVRPWRANLESAREPGIGIGAFNLVKRTAYEAVGTHRAIALRPDDDLQLGIALKRAGFRQRLLSGKHLLRVEWYPSLREAIRGLEKNLFSGFRYSYLIALVACLGQLVGFLLPWLGMLLLWDWRGAVFAVNVILQIWLYRRLMQQLMSRHGDEAYLLPVSAALMLYTMIRSVWLTWRQGGIYWRGTFYALHDLKEAHAKRTK</sequence>
<evidence type="ECO:0000256" key="6">
    <source>
        <dbReference type="ARBA" id="ARBA00023136"/>
    </source>
</evidence>
<feature type="transmembrane region" description="Helical" evidence="11">
    <location>
        <begin position="316"/>
        <end position="335"/>
    </location>
</feature>
<evidence type="ECO:0000256" key="3">
    <source>
        <dbReference type="ARBA" id="ARBA00022676"/>
    </source>
</evidence>
<dbReference type="EMBL" id="RXHU01000088">
    <property type="protein sequence ID" value="RTE04408.1"/>
    <property type="molecule type" value="Genomic_DNA"/>
</dbReference>
<evidence type="ECO:0000256" key="11">
    <source>
        <dbReference type="SAM" id="Phobius"/>
    </source>
</evidence>
<evidence type="ECO:0000256" key="8">
    <source>
        <dbReference type="ARBA" id="ARBA00037904"/>
    </source>
</evidence>
<comment type="function">
    <text evidence="7">Catalyzes the glycosylation of 4,4'-diaponeurosporenoate, i.e. the esterification of glucose at the C1'' position with the carboxyl group of 4,4'-diaponeurosporenic acid, to form glycosyl-4,4'-diaponeurosporenoate. This is a step in the biosynthesis of staphyloxanthin, an orange pigment present in most staphylococci strains.</text>
</comment>
<dbReference type="GO" id="GO:0016757">
    <property type="term" value="F:glycosyltransferase activity"/>
    <property type="evidence" value="ECO:0007669"/>
    <property type="project" value="UniProtKB-KW"/>
</dbReference>
<feature type="transmembrane region" description="Helical" evidence="11">
    <location>
        <begin position="347"/>
        <end position="369"/>
    </location>
</feature>
<dbReference type="OrthoDB" id="9800276at2"/>
<comment type="similarity">
    <text evidence="9">Belongs to the glycosyltransferase 2 family. CrtQ subfamily.</text>
</comment>
<evidence type="ECO:0000313" key="14">
    <source>
        <dbReference type="Proteomes" id="UP000276128"/>
    </source>
</evidence>
<evidence type="ECO:0000256" key="7">
    <source>
        <dbReference type="ARBA" id="ARBA00037281"/>
    </source>
</evidence>
<dbReference type="PANTHER" id="PTHR43646:SF2">
    <property type="entry name" value="GLYCOSYLTRANSFERASE 2-LIKE DOMAIN-CONTAINING PROTEIN"/>
    <property type="match status" value="1"/>
</dbReference>
<feature type="domain" description="Glycosyltransferase 2-like" evidence="12">
    <location>
        <begin position="46"/>
        <end position="184"/>
    </location>
</feature>
<reference evidence="13 14" key="1">
    <citation type="submission" date="2018-12" db="EMBL/GenBank/DDBJ databases">
        <title>Bacillus ochoae sp. nov., Paenibacillus whitsoniae sp. nov., Paenibacillus spiritus sp. nov. Isolated from the Mars Exploration Rover during spacecraft assembly.</title>
        <authorList>
            <person name="Seuylemezian A."/>
            <person name="Vaishampayan P."/>
        </authorList>
    </citation>
    <scope>NUCLEOTIDE SEQUENCE [LARGE SCALE GENOMIC DNA]</scope>
    <source>
        <strain evidence="13 14">MER 54</strain>
    </source>
</reference>
<keyword evidence="4 13" id="KW-0808">Transferase</keyword>
<evidence type="ECO:0000259" key="12">
    <source>
        <dbReference type="Pfam" id="PF00535"/>
    </source>
</evidence>
<dbReference type="RefSeq" id="WP_126144173.1">
    <property type="nucleotide sequence ID" value="NZ_RXHU01000088.1"/>
</dbReference>
<dbReference type="SUPFAM" id="SSF53448">
    <property type="entry name" value="Nucleotide-diphospho-sugar transferases"/>
    <property type="match status" value="1"/>
</dbReference>
<proteinExistence type="inferred from homology"/>
<dbReference type="AlphaFoldDB" id="A0A430J6N1"/>
<dbReference type="GO" id="GO:0016117">
    <property type="term" value="P:carotenoid biosynthetic process"/>
    <property type="evidence" value="ECO:0007669"/>
    <property type="project" value="UniProtKB-KW"/>
</dbReference>
<evidence type="ECO:0000256" key="1">
    <source>
        <dbReference type="ARBA" id="ARBA00004236"/>
    </source>
</evidence>
<dbReference type="Gene3D" id="3.90.550.10">
    <property type="entry name" value="Spore Coat Polysaccharide Biosynthesis Protein SpsA, Chain A"/>
    <property type="match status" value="1"/>
</dbReference>
<keyword evidence="3" id="KW-0328">Glycosyltransferase</keyword>
<evidence type="ECO:0000256" key="5">
    <source>
        <dbReference type="ARBA" id="ARBA00022746"/>
    </source>
</evidence>
<keyword evidence="11" id="KW-1133">Transmembrane helix</keyword>
<dbReference type="GO" id="GO:0005886">
    <property type="term" value="C:plasma membrane"/>
    <property type="evidence" value="ECO:0007669"/>
    <property type="project" value="UniProtKB-SubCell"/>
</dbReference>
<keyword evidence="11" id="KW-0812">Transmembrane</keyword>
<gene>
    <name evidence="13" type="ORF">EJQ19_26165</name>
</gene>
<keyword evidence="2" id="KW-1003">Cell membrane</keyword>
<dbReference type="Proteomes" id="UP000276128">
    <property type="component" value="Unassembled WGS sequence"/>
</dbReference>
<comment type="caution">
    <text evidence="13">The sequence shown here is derived from an EMBL/GenBank/DDBJ whole genome shotgun (WGS) entry which is preliminary data.</text>
</comment>
<dbReference type="InterPro" id="IPR029044">
    <property type="entry name" value="Nucleotide-diphossugar_trans"/>
</dbReference>